<dbReference type="SUPFAM" id="SSF53822">
    <property type="entry name" value="Periplasmic binding protein-like I"/>
    <property type="match status" value="1"/>
</dbReference>
<gene>
    <name evidence="6" type="ORF">FB566_4208</name>
</gene>
<dbReference type="Gene3D" id="3.40.50.2300">
    <property type="match status" value="2"/>
</dbReference>
<keyword evidence="7" id="KW-1185">Reference proteome</keyword>
<accession>A0A543B1A9</accession>
<keyword evidence="4" id="KW-0804">Transcription</keyword>
<dbReference type="InterPro" id="IPR000843">
    <property type="entry name" value="HTH_LacI"/>
</dbReference>
<evidence type="ECO:0000313" key="7">
    <source>
        <dbReference type="Proteomes" id="UP000317043"/>
    </source>
</evidence>
<dbReference type="PROSITE" id="PS50932">
    <property type="entry name" value="HTH_LACI_2"/>
    <property type="match status" value="1"/>
</dbReference>
<keyword evidence="2" id="KW-0805">Transcription regulation</keyword>
<dbReference type="CDD" id="cd01392">
    <property type="entry name" value="HTH_LacI"/>
    <property type="match status" value="1"/>
</dbReference>
<dbReference type="GO" id="GO:0000976">
    <property type="term" value="F:transcription cis-regulatory region binding"/>
    <property type="evidence" value="ECO:0007669"/>
    <property type="project" value="TreeGrafter"/>
</dbReference>
<dbReference type="Proteomes" id="UP000317043">
    <property type="component" value="Unassembled WGS sequence"/>
</dbReference>
<protein>
    <submittedName>
        <fullName evidence="6">LacI family transcriptional regulator</fullName>
    </submittedName>
</protein>
<dbReference type="EMBL" id="VFOW01000001">
    <property type="protein sequence ID" value="TQL78618.1"/>
    <property type="molecule type" value="Genomic_DNA"/>
</dbReference>
<reference evidence="6 7" key="1">
    <citation type="submission" date="2019-06" db="EMBL/GenBank/DDBJ databases">
        <title>Sequencing the genomes of 1000 actinobacteria strains.</title>
        <authorList>
            <person name="Klenk H.-P."/>
        </authorList>
    </citation>
    <scope>NUCLEOTIDE SEQUENCE [LARGE SCALE GENOMIC DNA]</scope>
    <source>
        <strain evidence="6 7">DSM 45928</strain>
    </source>
</reference>
<sequence>MNRPRRRVTQQDIARLAGVSQATVSLVLNDRLDAGVRIGADTRERVQRAIRDTGYVADPVARSLANQHNRIIGVFTYEPVFPRRTRDFYVPFMMGIEENAERLGCDLLLMTSAPVHDGRRRIFHENNRLRLADGCLLLGRHANRDELARLVAEEFPFVSIGRRDDAGAPVPYVGADYGAAVTTLVEWAVTAGHRRLAYIGAGTGAESPVDRFRGFSNGLVSCGVAGRHQKTDGLAAIPALLDDGVSAFFVEEAADCDAFIERLAELGRSVPDDVSVVALGDPTRPEASAIDVTTFHIPRREMGLQAVELLNGLLEGTTDQIQRLLPCEPHSGTTLGPPGPTY</sequence>
<dbReference type="PANTHER" id="PTHR30146">
    <property type="entry name" value="LACI-RELATED TRANSCRIPTIONAL REPRESSOR"/>
    <property type="match status" value="1"/>
</dbReference>
<dbReference type="Pfam" id="PF13377">
    <property type="entry name" value="Peripla_BP_3"/>
    <property type="match status" value="1"/>
</dbReference>
<evidence type="ECO:0000256" key="1">
    <source>
        <dbReference type="ARBA" id="ARBA00022491"/>
    </source>
</evidence>
<dbReference type="GO" id="GO:0003700">
    <property type="term" value="F:DNA-binding transcription factor activity"/>
    <property type="evidence" value="ECO:0007669"/>
    <property type="project" value="TreeGrafter"/>
</dbReference>
<organism evidence="6 7">
    <name type="scientific">Stackebrandtia endophytica</name>
    <dbReference type="NCBI Taxonomy" id="1496996"/>
    <lineage>
        <taxon>Bacteria</taxon>
        <taxon>Bacillati</taxon>
        <taxon>Actinomycetota</taxon>
        <taxon>Actinomycetes</taxon>
        <taxon>Glycomycetales</taxon>
        <taxon>Glycomycetaceae</taxon>
        <taxon>Stackebrandtia</taxon>
    </lineage>
</organism>
<dbReference type="OrthoDB" id="9790412at2"/>
<proteinExistence type="predicted"/>
<evidence type="ECO:0000256" key="2">
    <source>
        <dbReference type="ARBA" id="ARBA00023015"/>
    </source>
</evidence>
<evidence type="ECO:0000313" key="6">
    <source>
        <dbReference type="EMBL" id="TQL78618.1"/>
    </source>
</evidence>
<evidence type="ECO:0000256" key="4">
    <source>
        <dbReference type="ARBA" id="ARBA00023163"/>
    </source>
</evidence>
<keyword evidence="1" id="KW-0678">Repressor</keyword>
<feature type="domain" description="HTH lacI-type" evidence="5">
    <location>
        <begin position="8"/>
        <end position="66"/>
    </location>
</feature>
<evidence type="ECO:0000259" key="5">
    <source>
        <dbReference type="PROSITE" id="PS50932"/>
    </source>
</evidence>
<dbReference type="Gene3D" id="1.10.260.40">
    <property type="entry name" value="lambda repressor-like DNA-binding domains"/>
    <property type="match status" value="1"/>
</dbReference>
<dbReference type="RefSeq" id="WP_142043294.1">
    <property type="nucleotide sequence ID" value="NZ_JBHTGS010000003.1"/>
</dbReference>
<dbReference type="Pfam" id="PF00356">
    <property type="entry name" value="LacI"/>
    <property type="match status" value="1"/>
</dbReference>
<dbReference type="InterPro" id="IPR046335">
    <property type="entry name" value="LacI/GalR-like_sensor"/>
</dbReference>
<dbReference type="SMART" id="SM00354">
    <property type="entry name" value="HTH_LACI"/>
    <property type="match status" value="1"/>
</dbReference>
<dbReference type="InterPro" id="IPR010982">
    <property type="entry name" value="Lambda_DNA-bd_dom_sf"/>
</dbReference>
<dbReference type="InterPro" id="IPR028082">
    <property type="entry name" value="Peripla_BP_I"/>
</dbReference>
<dbReference type="InParanoid" id="A0A543B1A9"/>
<name>A0A543B1A9_9ACTN</name>
<dbReference type="AlphaFoldDB" id="A0A543B1A9"/>
<dbReference type="CDD" id="cd06267">
    <property type="entry name" value="PBP1_LacI_sugar_binding-like"/>
    <property type="match status" value="1"/>
</dbReference>
<comment type="caution">
    <text evidence="6">The sequence shown here is derived from an EMBL/GenBank/DDBJ whole genome shotgun (WGS) entry which is preliminary data.</text>
</comment>
<dbReference type="PANTHER" id="PTHR30146:SF148">
    <property type="entry name" value="HTH-TYPE TRANSCRIPTIONAL REPRESSOR PURR-RELATED"/>
    <property type="match status" value="1"/>
</dbReference>
<dbReference type="SUPFAM" id="SSF47413">
    <property type="entry name" value="lambda repressor-like DNA-binding domains"/>
    <property type="match status" value="1"/>
</dbReference>
<evidence type="ECO:0000256" key="3">
    <source>
        <dbReference type="ARBA" id="ARBA00023125"/>
    </source>
</evidence>
<keyword evidence="3" id="KW-0238">DNA-binding</keyword>